<evidence type="ECO:0000313" key="3">
    <source>
        <dbReference type="Proteomes" id="UP000822688"/>
    </source>
</evidence>
<reference evidence="2" key="1">
    <citation type="submission" date="2020-06" db="EMBL/GenBank/DDBJ databases">
        <title>WGS assembly of Ceratodon purpureus strain R40.</title>
        <authorList>
            <person name="Carey S.B."/>
            <person name="Jenkins J."/>
            <person name="Shu S."/>
            <person name="Lovell J.T."/>
            <person name="Sreedasyam A."/>
            <person name="Maumus F."/>
            <person name="Tiley G.P."/>
            <person name="Fernandez-Pozo N."/>
            <person name="Barry K."/>
            <person name="Chen C."/>
            <person name="Wang M."/>
            <person name="Lipzen A."/>
            <person name="Daum C."/>
            <person name="Saski C.A."/>
            <person name="Payton A.C."/>
            <person name="Mcbreen J.C."/>
            <person name="Conrad R.E."/>
            <person name="Kollar L.M."/>
            <person name="Olsson S."/>
            <person name="Huttunen S."/>
            <person name="Landis J.B."/>
            <person name="Wickett N.J."/>
            <person name="Johnson M.G."/>
            <person name="Rensing S.A."/>
            <person name="Grimwood J."/>
            <person name="Schmutz J."/>
            <person name="Mcdaniel S.F."/>
        </authorList>
    </citation>
    <scope>NUCLEOTIDE SEQUENCE</scope>
    <source>
        <strain evidence="2">R40</strain>
    </source>
</reference>
<name>A0A8T0H9E2_CERPU</name>
<feature type="compositionally biased region" description="Polar residues" evidence="1">
    <location>
        <begin position="1"/>
        <end position="24"/>
    </location>
</feature>
<comment type="caution">
    <text evidence="2">The sequence shown here is derived from an EMBL/GenBank/DDBJ whole genome shotgun (WGS) entry which is preliminary data.</text>
</comment>
<evidence type="ECO:0000256" key="1">
    <source>
        <dbReference type="SAM" id="MobiDB-lite"/>
    </source>
</evidence>
<keyword evidence="3" id="KW-1185">Reference proteome</keyword>
<sequence length="190" mass="21999">MTLSTTPRNTSRNQTIPSQEQQPMPHNVERKACQQYVAHLQRIKILQAPSTPQTSAQAELLSTSPRTHPLAHIPISQSYKPLKKQQLKKPHHMLELQTDHQGFQKSLPDGRLERIKTSQPLLPPRHRIHLRRSAMQNIVDETTRDKNPILKLHKNDFLGFQQKACEMNSLRTPRGLIQQQRSRLSDPRVF</sequence>
<dbReference type="EMBL" id="CM026428">
    <property type="protein sequence ID" value="KAG0567317.1"/>
    <property type="molecule type" value="Genomic_DNA"/>
</dbReference>
<organism evidence="2 3">
    <name type="scientific">Ceratodon purpureus</name>
    <name type="common">Fire moss</name>
    <name type="synonym">Dicranum purpureum</name>
    <dbReference type="NCBI Taxonomy" id="3225"/>
    <lineage>
        <taxon>Eukaryota</taxon>
        <taxon>Viridiplantae</taxon>
        <taxon>Streptophyta</taxon>
        <taxon>Embryophyta</taxon>
        <taxon>Bryophyta</taxon>
        <taxon>Bryophytina</taxon>
        <taxon>Bryopsida</taxon>
        <taxon>Dicranidae</taxon>
        <taxon>Pseudoditrichales</taxon>
        <taxon>Ditrichaceae</taxon>
        <taxon>Ceratodon</taxon>
    </lineage>
</organism>
<dbReference type="Proteomes" id="UP000822688">
    <property type="component" value="Chromosome 7"/>
</dbReference>
<gene>
    <name evidence="2" type="ORF">KC19_7G125900</name>
</gene>
<dbReference type="AlphaFoldDB" id="A0A8T0H9E2"/>
<feature type="region of interest" description="Disordered" evidence="1">
    <location>
        <begin position="1"/>
        <end position="27"/>
    </location>
</feature>
<protein>
    <submittedName>
        <fullName evidence="2">Uncharacterized protein</fullName>
    </submittedName>
</protein>
<evidence type="ECO:0000313" key="2">
    <source>
        <dbReference type="EMBL" id="KAG0567317.1"/>
    </source>
</evidence>
<accession>A0A8T0H9E2</accession>
<proteinExistence type="predicted"/>